<evidence type="ECO:0000256" key="1">
    <source>
        <dbReference type="SAM" id="MobiDB-lite"/>
    </source>
</evidence>
<sequence>MARINVYDFVKSISKESISHPDDTAVKVNGKEDLPKNVQEDTRQEDPTDDVDAEVKDTKTTEPGPANGGGDGTAEFNSAEKAKTHVNVKDLHFDGDQNGGRERDQAPNQVKAKDGLSASDVRTSVEEHTQSAEVAELETIETGGAEQVEAADDLVMDIDNEAEESTAAGILSQSEIDSEVMGKILKDVGELEKAKASVEGYLGILASMRKRGVEMSPELRTSMAIGLESISQELFQTEIITLEDFKFSNEAEGGEFVEDDTGFDGTRDKTEKGLSARLKQIWEAIKRAYHRSLSALIDLYRSLTTDTAKLSEHLKGLRKRVGKLEGGKEIQLKNSTRLTMGDEFVGNSAVAVKRITSVGKELLINFPSQLVKVFQSMEKGTGNSEDNFGETLDEFENAIERSFTSLRQLSKNDRDKAPSGFLDVSELKWSEALPGNRALYVGTKRATGPTKEITESSDFANTVRINFSAMPNESTHSGERTIVSPDAAEATEVIRALEDLIYQVAARREGQDAIKKLVSITKSKTWNDIFSSKGANKSTITSMIMAQGLASATTSSEHAFIGYVISTVKAYIGFLEGSIKTEMGGDKGETIDA</sequence>
<evidence type="ECO:0000313" key="2">
    <source>
        <dbReference type="EMBL" id="ARV76865.1"/>
    </source>
</evidence>
<organism evidence="2 3">
    <name type="scientific">Pseudomonas phage Phabio</name>
    <dbReference type="NCBI Taxonomy" id="2006668"/>
    <lineage>
        <taxon>Viruses</taxon>
        <taxon>Duplodnaviria</taxon>
        <taxon>Heunggongvirae</taxon>
        <taxon>Uroviricota</taxon>
        <taxon>Caudoviricetes</taxon>
        <taxon>Chimalliviridae</taxon>
        <taxon>Phabiovirus</taxon>
        <taxon>Phabiovirus phabio</taxon>
    </lineage>
</organism>
<evidence type="ECO:0000313" key="3">
    <source>
        <dbReference type="Proteomes" id="UP000225448"/>
    </source>
</evidence>
<dbReference type="InterPro" id="IPR024413">
    <property type="entry name" value="Phage_phiKZ_Orf92_int-head"/>
</dbReference>
<feature type="region of interest" description="Disordered" evidence="1">
    <location>
        <begin position="14"/>
        <end position="132"/>
    </location>
</feature>
<feature type="compositionally biased region" description="Basic and acidic residues" evidence="1">
    <location>
        <begin position="14"/>
        <end position="46"/>
    </location>
</feature>
<dbReference type="Pfam" id="PF12699">
    <property type="entry name" value="phiKZ_IP"/>
    <property type="match status" value="1"/>
</dbReference>
<name>A0A1Y0SWJ8_9CAUD</name>
<proteinExistence type="predicted"/>
<reference evidence="2 3" key="1">
    <citation type="submission" date="2017-05" db="EMBL/GenBank/DDBJ databases">
        <authorList>
            <person name="Song R."/>
            <person name="Chenine A.L."/>
            <person name="Ruprecht R.M."/>
        </authorList>
    </citation>
    <scope>NUCLEOTIDE SEQUENCE [LARGE SCALE GENOMIC DNA]</scope>
</reference>
<dbReference type="Proteomes" id="UP000225448">
    <property type="component" value="Segment"/>
</dbReference>
<feature type="compositionally biased region" description="Basic and acidic residues" evidence="1">
    <location>
        <begin position="78"/>
        <end position="105"/>
    </location>
</feature>
<dbReference type="EMBL" id="MF042360">
    <property type="protein sequence ID" value="ARV76865.1"/>
    <property type="molecule type" value="Genomic_DNA"/>
</dbReference>
<keyword evidence="3" id="KW-1185">Reference proteome</keyword>
<gene>
    <name evidence="2" type="ORF">PHABIO_234</name>
</gene>
<accession>A0A1Y0SWJ8</accession>
<protein>
    <submittedName>
        <fullName evidence="2">Virion structural protein</fullName>
    </submittedName>
</protein>